<dbReference type="InterPro" id="IPR010930">
    <property type="entry name" value="Flg_bb/hook_C_dom"/>
</dbReference>
<evidence type="ECO:0000259" key="5">
    <source>
        <dbReference type="Pfam" id="PF06429"/>
    </source>
</evidence>
<evidence type="ECO:0000256" key="1">
    <source>
        <dbReference type="ARBA" id="ARBA00009677"/>
    </source>
</evidence>
<evidence type="ECO:0000256" key="2">
    <source>
        <dbReference type="RuleBase" id="RU362116"/>
    </source>
</evidence>
<proteinExistence type="inferred from homology"/>
<keyword evidence="7" id="KW-0282">Flagellum</keyword>
<dbReference type="InterPro" id="IPR020013">
    <property type="entry name" value="Flagellar_FlgE/F/G"/>
</dbReference>
<dbReference type="PANTHER" id="PTHR30435">
    <property type="entry name" value="FLAGELLAR PROTEIN"/>
    <property type="match status" value="1"/>
</dbReference>
<comment type="similarity">
    <text evidence="1 2">Belongs to the flagella basal body rod proteins family.</text>
</comment>
<evidence type="ECO:0000313" key="8">
    <source>
        <dbReference type="Proteomes" id="UP001500880"/>
    </source>
</evidence>
<dbReference type="InterPro" id="IPR037925">
    <property type="entry name" value="FlgE/F/G-like"/>
</dbReference>
<comment type="subcellular location">
    <subcellularLocation>
        <location evidence="2">Bacterial flagellum basal body</location>
    </subcellularLocation>
</comment>
<evidence type="ECO:0000259" key="6">
    <source>
        <dbReference type="Pfam" id="PF22692"/>
    </source>
</evidence>
<protein>
    <submittedName>
        <fullName evidence="7">Flagellar hook-basal body complex protein FlhP</fullName>
    </submittedName>
</protein>
<dbReference type="Pfam" id="PF06429">
    <property type="entry name" value="Flg_bbr_C"/>
    <property type="match status" value="1"/>
</dbReference>
<evidence type="ECO:0000259" key="4">
    <source>
        <dbReference type="Pfam" id="PF00460"/>
    </source>
</evidence>
<dbReference type="InterPro" id="IPR001444">
    <property type="entry name" value="Flag_bb_rod_N"/>
</dbReference>
<dbReference type="NCBIfam" id="TIGR03506">
    <property type="entry name" value="FlgEFG_subfam"/>
    <property type="match status" value="1"/>
</dbReference>
<feature type="domain" description="Flagellar hook protein FlgE/F/G-like D1" evidence="6">
    <location>
        <begin position="100"/>
        <end position="169"/>
    </location>
</feature>
<feature type="region of interest" description="Disordered" evidence="3">
    <location>
        <begin position="52"/>
        <end position="71"/>
    </location>
</feature>
<dbReference type="EMBL" id="BAAADO010000002">
    <property type="protein sequence ID" value="GAA0487143.1"/>
    <property type="molecule type" value="Genomic_DNA"/>
</dbReference>
<name>A0ABN1AZH3_9BACI</name>
<dbReference type="PANTHER" id="PTHR30435:SF19">
    <property type="entry name" value="FLAGELLAR BASAL-BODY ROD PROTEIN FLGG"/>
    <property type="match status" value="1"/>
</dbReference>
<keyword evidence="2" id="KW-0975">Bacterial flagellum</keyword>
<keyword evidence="7" id="KW-0966">Cell projection</keyword>
<organism evidence="7 8">
    <name type="scientific">Salinibacillus aidingensis</name>
    <dbReference type="NCBI Taxonomy" id="237684"/>
    <lineage>
        <taxon>Bacteria</taxon>
        <taxon>Bacillati</taxon>
        <taxon>Bacillota</taxon>
        <taxon>Bacilli</taxon>
        <taxon>Bacillales</taxon>
        <taxon>Bacillaceae</taxon>
        <taxon>Salinibacillus</taxon>
    </lineage>
</organism>
<dbReference type="Pfam" id="PF22692">
    <property type="entry name" value="LlgE_F_G_D1"/>
    <property type="match status" value="1"/>
</dbReference>
<dbReference type="InterPro" id="IPR053967">
    <property type="entry name" value="LlgE_F_G-like_D1"/>
</dbReference>
<dbReference type="SUPFAM" id="SSF117143">
    <property type="entry name" value="Flagellar hook protein flgE"/>
    <property type="match status" value="1"/>
</dbReference>
<comment type="caution">
    <text evidence="7">The sequence shown here is derived from an EMBL/GenBank/DDBJ whole genome shotgun (WGS) entry which is preliminary data.</text>
</comment>
<dbReference type="RefSeq" id="WP_343838459.1">
    <property type="nucleotide sequence ID" value="NZ_BAAADO010000002.1"/>
</dbReference>
<dbReference type="Proteomes" id="UP001500880">
    <property type="component" value="Unassembled WGS sequence"/>
</dbReference>
<sequence>MRSSYLAATTMGQLQQKLNLIGHNLSNSSTTGYKARTANFSSLLHQQINQNGIDGEAPRQTPEGLRQGTGAKLGHTKVRMDAGTITQTERPLDVALSGEKHFFQVQVTENGAAETQYTRAGNFYLQPINNNQQVSLVTAQGNPVIGENGPIVLQSDMDEISIQDNGNILVRRGEQQQVEASLEVMEIDRPRSLETAGGNRYRIPDNVPAAGMTAVAPDPGLHVGALESSNVDMGEEMTNMLEMQRAYQMNSQSISMGDQMAGLINQLRS</sequence>
<dbReference type="Pfam" id="PF00460">
    <property type="entry name" value="Flg_bb_rod"/>
    <property type="match status" value="1"/>
</dbReference>
<reference evidence="7 8" key="1">
    <citation type="journal article" date="2019" name="Int. J. Syst. Evol. Microbiol.">
        <title>The Global Catalogue of Microorganisms (GCM) 10K type strain sequencing project: providing services to taxonomists for standard genome sequencing and annotation.</title>
        <authorList>
            <consortium name="The Broad Institute Genomics Platform"/>
            <consortium name="The Broad Institute Genome Sequencing Center for Infectious Disease"/>
            <person name="Wu L."/>
            <person name="Ma J."/>
        </authorList>
    </citation>
    <scope>NUCLEOTIDE SEQUENCE [LARGE SCALE GENOMIC DNA]</scope>
    <source>
        <strain evidence="7 8">JCM 12389</strain>
    </source>
</reference>
<evidence type="ECO:0000313" key="7">
    <source>
        <dbReference type="EMBL" id="GAA0487143.1"/>
    </source>
</evidence>
<feature type="domain" description="Flagellar basal-body/hook protein C-terminal" evidence="5">
    <location>
        <begin position="224"/>
        <end position="267"/>
    </location>
</feature>
<gene>
    <name evidence="7" type="primary">flhP</name>
    <name evidence="7" type="ORF">GCM10008986_10760</name>
</gene>
<keyword evidence="8" id="KW-1185">Reference proteome</keyword>
<accession>A0ABN1AZH3</accession>
<keyword evidence="7" id="KW-0969">Cilium</keyword>
<evidence type="ECO:0000256" key="3">
    <source>
        <dbReference type="SAM" id="MobiDB-lite"/>
    </source>
</evidence>
<feature type="domain" description="Flagellar basal body rod protein N-terminal" evidence="4">
    <location>
        <begin position="5"/>
        <end position="34"/>
    </location>
</feature>